<sequence length="92" mass="10007">MTTHVAARELIITGRVQGVAFRWTCQLEAERRGVAGWVTNEPDGSVRAWFEGPPADVQAMHDWCLTGPSGARVTRVDGVDRTPTGLTGFAVR</sequence>
<dbReference type="GO" id="GO:0003998">
    <property type="term" value="F:acylphosphatase activity"/>
    <property type="evidence" value="ECO:0007669"/>
    <property type="project" value="UniProtKB-EC"/>
</dbReference>
<reference evidence="2" key="1">
    <citation type="submission" date="2015-08" db="EMBL/GenBank/DDBJ databases">
        <authorList>
            <person name="Babu N.S."/>
            <person name="Beckwith C.J."/>
            <person name="Beseler K.G."/>
            <person name="Brison A."/>
            <person name="Carone J.V."/>
            <person name="Caskin T.P."/>
            <person name="Diamond M."/>
            <person name="Durham M.E."/>
            <person name="Foxe J.M."/>
            <person name="Go M."/>
            <person name="Henderson B.A."/>
            <person name="Jones I.B."/>
            <person name="McGettigan J.A."/>
            <person name="Micheletti S.J."/>
            <person name="Nasrallah M.E."/>
            <person name="Ortiz D."/>
            <person name="Piller C.R."/>
            <person name="Privatt S.R."/>
            <person name="Schneider S.L."/>
            <person name="Sharp S."/>
            <person name="Smith T.C."/>
            <person name="Stanton J.D."/>
            <person name="Ullery H.E."/>
            <person name="Wilson R.J."/>
            <person name="Serrano M.G."/>
            <person name="Buck G."/>
            <person name="Lee V."/>
            <person name="Wang Y."/>
            <person name="Carvalho R."/>
            <person name="Voegtly L."/>
            <person name="Shi R."/>
            <person name="Duckworth R."/>
            <person name="Johnson A."/>
            <person name="Loviza R."/>
            <person name="Walstead R."/>
            <person name="Shah Z."/>
            <person name="Kiflezghi M."/>
            <person name="Wade K."/>
            <person name="Ball S.L."/>
            <person name="Bradley K.W."/>
            <person name="Asai D.J."/>
            <person name="Bowman C.A."/>
            <person name="Russell D.A."/>
            <person name="Pope W.H."/>
            <person name="Jacobs-Sera D."/>
            <person name="Hendrix R.W."/>
            <person name="Hatfull G.F."/>
        </authorList>
    </citation>
    <scope>NUCLEOTIDE SEQUENCE</scope>
</reference>
<dbReference type="SUPFAM" id="SSF54975">
    <property type="entry name" value="Acylphosphatase/BLUF domain-like"/>
    <property type="match status" value="1"/>
</dbReference>
<keyword evidence="2" id="KW-0378">Hydrolase</keyword>
<dbReference type="InterPro" id="IPR001792">
    <property type="entry name" value="Acylphosphatase-like_dom"/>
</dbReference>
<dbReference type="PROSITE" id="PS51160">
    <property type="entry name" value="ACYLPHOSPHATASE_3"/>
    <property type="match status" value="1"/>
</dbReference>
<dbReference type="PROSITE" id="PS00150">
    <property type="entry name" value="ACYLPHOSPHATASE_1"/>
    <property type="match status" value="1"/>
</dbReference>
<evidence type="ECO:0000313" key="2">
    <source>
        <dbReference type="EMBL" id="CUR54557.1"/>
    </source>
</evidence>
<dbReference type="PRINTS" id="PR00112">
    <property type="entry name" value="ACYLPHPHTASE"/>
</dbReference>
<dbReference type="EMBL" id="CZKA01000011">
    <property type="protein sequence ID" value="CUR54557.1"/>
    <property type="molecule type" value="Genomic_DNA"/>
</dbReference>
<name>A0A2P2BXT0_9ZZZZ</name>
<organism evidence="2">
    <name type="scientific">metagenome</name>
    <dbReference type="NCBI Taxonomy" id="256318"/>
    <lineage>
        <taxon>unclassified sequences</taxon>
        <taxon>metagenomes</taxon>
    </lineage>
</organism>
<accession>A0A2P2BXT0</accession>
<dbReference type="InterPro" id="IPR036046">
    <property type="entry name" value="Acylphosphatase-like_dom_sf"/>
</dbReference>
<dbReference type="Pfam" id="PF00708">
    <property type="entry name" value="Acylphosphatase"/>
    <property type="match status" value="1"/>
</dbReference>
<dbReference type="PANTHER" id="PTHR47268">
    <property type="entry name" value="ACYLPHOSPHATASE"/>
    <property type="match status" value="1"/>
</dbReference>
<feature type="domain" description="Acylphosphatase-like" evidence="1">
    <location>
        <begin position="7"/>
        <end position="92"/>
    </location>
</feature>
<evidence type="ECO:0000259" key="1">
    <source>
        <dbReference type="PROSITE" id="PS51160"/>
    </source>
</evidence>
<dbReference type="Gene3D" id="3.30.70.100">
    <property type="match status" value="1"/>
</dbReference>
<dbReference type="InterPro" id="IPR017968">
    <property type="entry name" value="Acylphosphatase_CS"/>
</dbReference>
<proteinExistence type="predicted"/>
<dbReference type="AlphaFoldDB" id="A0A2P2BXT0"/>
<gene>
    <name evidence="2" type="primary">acyP</name>
    <name evidence="2" type="ORF">NOCA2190014</name>
</gene>
<dbReference type="PANTHER" id="PTHR47268:SF4">
    <property type="entry name" value="ACYLPHOSPHATASE"/>
    <property type="match status" value="1"/>
</dbReference>
<dbReference type="InterPro" id="IPR020456">
    <property type="entry name" value="Acylphosphatase"/>
</dbReference>
<dbReference type="EC" id="3.6.1.7" evidence="2"/>
<protein>
    <submittedName>
        <fullName evidence="2">Acylphosphatase</fullName>
        <ecNumber evidence="2">3.6.1.7</ecNumber>
    </submittedName>
</protein>